<evidence type="ECO:0000256" key="8">
    <source>
        <dbReference type="SAM" id="Phobius"/>
    </source>
</evidence>
<evidence type="ECO:0000256" key="6">
    <source>
        <dbReference type="ARBA" id="ARBA00023136"/>
    </source>
</evidence>
<gene>
    <name evidence="9" type="ORF">CAUJ_LOCUS15452</name>
</gene>
<dbReference type="PANTHER" id="PTHR45665">
    <property type="entry name" value="AQUAPORIN-8"/>
    <property type="match status" value="1"/>
</dbReference>
<keyword evidence="4" id="KW-0677">Repeat</keyword>
<dbReference type="EMBL" id="CAJGYM010000182">
    <property type="protein sequence ID" value="CAD6199550.1"/>
    <property type="molecule type" value="Genomic_DNA"/>
</dbReference>
<sequence>MRQDTLQRIRNGSANEDLSPYIIDLRSPPVRKIWETDRIETRRAASPAPPKKPYSLFAKCFAEFIGVLSFVFAGTMQANVYVARSTDGLTHAALNAGFALFVLGTVFGHISGAHFNPSVSWAVALTGKLPIAHLPLYIASQLLGGFCGAVLSATEIIKSQLVATGCGATILSSDHQWWEGLIAETIATFLLVNVVLMVAVDTDTILVAPLAIALMASVDVFAISNIVAEIFVAHDELPPGFWGHHYIYWAGPFLGATIAVGVYRLFEAREVRLVP</sequence>
<evidence type="ECO:0000256" key="4">
    <source>
        <dbReference type="ARBA" id="ARBA00022737"/>
    </source>
</evidence>
<organism evidence="9 10">
    <name type="scientific">Caenorhabditis auriculariae</name>
    <dbReference type="NCBI Taxonomy" id="2777116"/>
    <lineage>
        <taxon>Eukaryota</taxon>
        <taxon>Metazoa</taxon>
        <taxon>Ecdysozoa</taxon>
        <taxon>Nematoda</taxon>
        <taxon>Chromadorea</taxon>
        <taxon>Rhabditida</taxon>
        <taxon>Rhabditina</taxon>
        <taxon>Rhabditomorpha</taxon>
        <taxon>Rhabditoidea</taxon>
        <taxon>Rhabditidae</taxon>
        <taxon>Peloderinae</taxon>
        <taxon>Caenorhabditis</taxon>
    </lineage>
</organism>
<evidence type="ECO:0000313" key="10">
    <source>
        <dbReference type="Proteomes" id="UP000835052"/>
    </source>
</evidence>
<evidence type="ECO:0000313" key="9">
    <source>
        <dbReference type="EMBL" id="CAD6199550.1"/>
    </source>
</evidence>
<proteinExistence type="inferred from homology"/>
<evidence type="ECO:0000256" key="5">
    <source>
        <dbReference type="ARBA" id="ARBA00022989"/>
    </source>
</evidence>
<keyword evidence="10" id="KW-1185">Reference proteome</keyword>
<dbReference type="InterPro" id="IPR034294">
    <property type="entry name" value="Aquaporin_transptr"/>
</dbReference>
<reference evidence="9" key="1">
    <citation type="submission" date="2020-10" db="EMBL/GenBank/DDBJ databases">
        <authorList>
            <person name="Kikuchi T."/>
        </authorList>
    </citation>
    <scope>NUCLEOTIDE SEQUENCE</scope>
    <source>
        <strain evidence="9">NKZ352</strain>
    </source>
</reference>
<accession>A0A8S1HS81</accession>
<dbReference type="GO" id="GO:0019755">
    <property type="term" value="P:one-carbon compound transport"/>
    <property type="evidence" value="ECO:0007669"/>
    <property type="project" value="UniProtKB-ARBA"/>
</dbReference>
<dbReference type="OrthoDB" id="3222at2759"/>
<feature type="transmembrane region" description="Helical" evidence="8">
    <location>
        <begin position="177"/>
        <end position="198"/>
    </location>
</feature>
<dbReference type="GO" id="GO:0005886">
    <property type="term" value="C:plasma membrane"/>
    <property type="evidence" value="ECO:0007669"/>
    <property type="project" value="TreeGrafter"/>
</dbReference>
<dbReference type="GO" id="GO:0005737">
    <property type="term" value="C:cytoplasm"/>
    <property type="evidence" value="ECO:0007669"/>
    <property type="project" value="UniProtKB-ARBA"/>
</dbReference>
<evidence type="ECO:0000256" key="2">
    <source>
        <dbReference type="ARBA" id="ARBA00022448"/>
    </source>
</evidence>
<dbReference type="SUPFAM" id="SSF81338">
    <property type="entry name" value="Aquaporin-like"/>
    <property type="match status" value="1"/>
</dbReference>
<comment type="similarity">
    <text evidence="7">Belongs to the MIP/aquaporin (TC 1.A.8) family.</text>
</comment>
<feature type="transmembrane region" description="Helical" evidence="8">
    <location>
        <begin position="96"/>
        <end position="115"/>
    </location>
</feature>
<evidence type="ECO:0000256" key="1">
    <source>
        <dbReference type="ARBA" id="ARBA00004127"/>
    </source>
</evidence>
<dbReference type="GO" id="GO:0012505">
    <property type="term" value="C:endomembrane system"/>
    <property type="evidence" value="ECO:0007669"/>
    <property type="project" value="UniProtKB-SubCell"/>
</dbReference>
<dbReference type="GO" id="GO:0015250">
    <property type="term" value="F:water channel activity"/>
    <property type="evidence" value="ECO:0007669"/>
    <property type="project" value="TreeGrafter"/>
</dbReference>
<feature type="transmembrane region" description="Helical" evidence="8">
    <location>
        <begin position="205"/>
        <end position="226"/>
    </location>
</feature>
<keyword evidence="2 7" id="KW-0813">Transport</keyword>
<evidence type="ECO:0000256" key="7">
    <source>
        <dbReference type="RuleBase" id="RU000477"/>
    </source>
</evidence>
<keyword evidence="6 8" id="KW-0472">Membrane</keyword>
<dbReference type="InterPro" id="IPR023271">
    <property type="entry name" value="Aquaporin-like"/>
</dbReference>
<feature type="transmembrane region" description="Helical" evidence="8">
    <location>
        <begin position="56"/>
        <end position="76"/>
    </location>
</feature>
<dbReference type="Pfam" id="PF00230">
    <property type="entry name" value="MIP"/>
    <property type="match status" value="1"/>
</dbReference>
<dbReference type="Gene3D" id="1.20.1080.10">
    <property type="entry name" value="Glycerol uptake facilitator protein"/>
    <property type="match status" value="1"/>
</dbReference>
<keyword evidence="3 7" id="KW-0812">Transmembrane</keyword>
<evidence type="ECO:0000256" key="3">
    <source>
        <dbReference type="ARBA" id="ARBA00022692"/>
    </source>
</evidence>
<dbReference type="InterPro" id="IPR000425">
    <property type="entry name" value="MIP"/>
</dbReference>
<dbReference type="Proteomes" id="UP000835052">
    <property type="component" value="Unassembled WGS sequence"/>
</dbReference>
<comment type="caution">
    <text evidence="9">The sequence shown here is derived from an EMBL/GenBank/DDBJ whole genome shotgun (WGS) entry which is preliminary data.</text>
</comment>
<keyword evidence="5 8" id="KW-1133">Transmembrane helix</keyword>
<name>A0A8S1HS81_9PELO</name>
<comment type="subcellular location">
    <subcellularLocation>
        <location evidence="1">Endomembrane system</location>
        <topology evidence="1">Multi-pass membrane protein</topology>
    </subcellularLocation>
</comment>
<dbReference type="PRINTS" id="PR00783">
    <property type="entry name" value="MINTRINSICP"/>
</dbReference>
<feature type="transmembrane region" description="Helical" evidence="8">
    <location>
        <begin position="246"/>
        <end position="266"/>
    </location>
</feature>
<dbReference type="PANTHER" id="PTHR45665:SF9">
    <property type="entry name" value="AQUAPORIN-8"/>
    <property type="match status" value="1"/>
</dbReference>
<protein>
    <submittedName>
        <fullName evidence="9">Uncharacterized protein</fullName>
    </submittedName>
</protein>
<feature type="transmembrane region" description="Helical" evidence="8">
    <location>
        <begin position="136"/>
        <end position="157"/>
    </location>
</feature>
<dbReference type="AlphaFoldDB" id="A0A8S1HS81"/>